<dbReference type="InterPro" id="IPR016272">
    <property type="entry name" value="Lipase_LIPH"/>
</dbReference>
<dbReference type="AlphaFoldDB" id="A0A3B3SB03"/>
<dbReference type="GO" id="GO:0046872">
    <property type="term" value="F:metal ion binding"/>
    <property type="evidence" value="ECO:0007669"/>
    <property type="project" value="UniProtKB-KW"/>
</dbReference>
<dbReference type="InterPro" id="IPR013818">
    <property type="entry name" value="Lipase"/>
</dbReference>
<dbReference type="GeneTree" id="ENSGT00940000166556"/>
<dbReference type="FunFam" id="3.40.50.1820:FF:000441">
    <property type="entry name" value="Lipoprotein lipase"/>
    <property type="match status" value="1"/>
</dbReference>
<dbReference type="FunFam" id="2.60.60.20:FF:000010">
    <property type="entry name" value="hepatic triacylglycerol lipase"/>
    <property type="match status" value="1"/>
</dbReference>
<dbReference type="Ensembl" id="ENSPKIT00000008697.1">
    <property type="protein sequence ID" value="ENSPKIP00000027924.1"/>
    <property type="gene ID" value="ENSPKIG00000009774.1"/>
</dbReference>
<comment type="subcellular location">
    <subcellularLocation>
        <location evidence="2">Secreted</location>
    </subcellularLocation>
</comment>
<evidence type="ECO:0000256" key="13">
    <source>
        <dbReference type="PIRSR" id="PIRSR000865-1"/>
    </source>
</evidence>
<proteinExistence type="inferred from homology"/>
<evidence type="ECO:0000256" key="2">
    <source>
        <dbReference type="ARBA" id="ARBA00004613"/>
    </source>
</evidence>
<dbReference type="PROSITE" id="PS50095">
    <property type="entry name" value="PLAT"/>
    <property type="match status" value="1"/>
</dbReference>
<evidence type="ECO:0000313" key="19">
    <source>
        <dbReference type="Ensembl" id="ENSPKIP00000027924.1"/>
    </source>
</evidence>
<feature type="binding site" evidence="14">
    <location>
        <position position="210"/>
    </location>
    <ligand>
        <name>Ca(2+)</name>
        <dbReference type="ChEBI" id="CHEBI:29108"/>
    </ligand>
</feature>
<keyword evidence="20" id="KW-1185">Reference proteome</keyword>
<dbReference type="Proteomes" id="UP000261540">
    <property type="component" value="Unplaced"/>
</dbReference>
<evidence type="ECO:0000256" key="8">
    <source>
        <dbReference type="ARBA" id="ARBA00022801"/>
    </source>
</evidence>
<dbReference type="SUPFAM" id="SSF53474">
    <property type="entry name" value="alpha/beta-Hydrolases"/>
    <property type="match status" value="1"/>
</dbReference>
<dbReference type="CDD" id="cd00707">
    <property type="entry name" value="Pancreat_lipase_like"/>
    <property type="match status" value="1"/>
</dbReference>
<feature type="signal peptide" evidence="17">
    <location>
        <begin position="1"/>
        <end position="22"/>
    </location>
</feature>
<keyword evidence="12" id="KW-0325">Glycoprotein</keyword>
<dbReference type="InterPro" id="IPR036392">
    <property type="entry name" value="PLAT/LH2_dom_sf"/>
</dbReference>
<keyword evidence="14" id="KW-0479">Metal-binding</keyword>
<evidence type="ECO:0000256" key="15">
    <source>
        <dbReference type="PROSITE-ProRule" id="PRU00152"/>
    </source>
</evidence>
<dbReference type="GO" id="GO:0034185">
    <property type="term" value="F:apolipoprotein binding"/>
    <property type="evidence" value="ECO:0007669"/>
    <property type="project" value="TreeGrafter"/>
</dbReference>
<keyword evidence="7 17" id="KW-0732">Signal</keyword>
<dbReference type="Pfam" id="PF01477">
    <property type="entry name" value="PLAT"/>
    <property type="match status" value="1"/>
</dbReference>
<dbReference type="GO" id="GO:0004465">
    <property type="term" value="F:lipoprotein lipase activity"/>
    <property type="evidence" value="ECO:0007669"/>
    <property type="project" value="InterPro"/>
</dbReference>
<evidence type="ECO:0000256" key="16">
    <source>
        <dbReference type="RuleBase" id="RU004262"/>
    </source>
</evidence>
<dbReference type="SMART" id="SM00308">
    <property type="entry name" value="LH2"/>
    <property type="match status" value="1"/>
</dbReference>
<evidence type="ECO:0000256" key="12">
    <source>
        <dbReference type="ARBA" id="ARBA00023180"/>
    </source>
</evidence>
<keyword evidence="8" id="KW-0378">Hydrolase</keyword>
<keyword evidence="6" id="KW-0358">Heparin-binding</keyword>
<dbReference type="GO" id="GO:0034372">
    <property type="term" value="P:very-low-density lipoprotein particle remodeling"/>
    <property type="evidence" value="ECO:0007669"/>
    <property type="project" value="TreeGrafter"/>
</dbReference>
<dbReference type="GO" id="GO:0016042">
    <property type="term" value="P:lipid catabolic process"/>
    <property type="evidence" value="ECO:0007669"/>
    <property type="project" value="UniProtKB-KW"/>
</dbReference>
<dbReference type="PIRSF" id="PIRSF000865">
    <property type="entry name" value="Lipoprotein_lipase_LIPH"/>
    <property type="match status" value="1"/>
</dbReference>
<evidence type="ECO:0000256" key="9">
    <source>
        <dbReference type="ARBA" id="ARBA00022963"/>
    </source>
</evidence>
<dbReference type="PRINTS" id="PR00822">
    <property type="entry name" value="LIPOLIPASE"/>
</dbReference>
<keyword evidence="5" id="KW-0964">Secreted</keyword>
<dbReference type="PRINTS" id="PR00821">
    <property type="entry name" value="TAGLIPASE"/>
</dbReference>
<evidence type="ECO:0000256" key="17">
    <source>
        <dbReference type="SAM" id="SignalP"/>
    </source>
</evidence>
<evidence type="ECO:0000256" key="7">
    <source>
        <dbReference type="ARBA" id="ARBA00022729"/>
    </source>
</evidence>
<accession>A0A3B3SB03</accession>
<evidence type="ECO:0000256" key="4">
    <source>
        <dbReference type="ARBA" id="ARBA00013279"/>
    </source>
</evidence>
<comment type="similarity">
    <text evidence="3 16">Belongs to the AB hydrolase superfamily. Lipase family.</text>
</comment>
<dbReference type="SUPFAM" id="SSF49723">
    <property type="entry name" value="Lipase/lipooxygenase domain (PLAT/LH2 domain)"/>
    <property type="match status" value="1"/>
</dbReference>
<dbReference type="GO" id="GO:0008201">
    <property type="term" value="F:heparin binding"/>
    <property type="evidence" value="ECO:0007669"/>
    <property type="project" value="UniProtKB-KW"/>
</dbReference>
<comment type="catalytic activity">
    <reaction evidence="1">
        <text>a triacylglycerol + H2O = a diacylglycerol + a fatty acid + H(+)</text>
        <dbReference type="Rhea" id="RHEA:12044"/>
        <dbReference type="ChEBI" id="CHEBI:15377"/>
        <dbReference type="ChEBI" id="CHEBI:15378"/>
        <dbReference type="ChEBI" id="CHEBI:17855"/>
        <dbReference type="ChEBI" id="CHEBI:18035"/>
        <dbReference type="ChEBI" id="CHEBI:28868"/>
        <dbReference type="EC" id="3.1.1.3"/>
    </reaction>
</comment>
<organism evidence="19 20">
    <name type="scientific">Paramormyrops kingsleyae</name>
    <dbReference type="NCBI Taxonomy" id="1676925"/>
    <lineage>
        <taxon>Eukaryota</taxon>
        <taxon>Metazoa</taxon>
        <taxon>Chordata</taxon>
        <taxon>Craniata</taxon>
        <taxon>Vertebrata</taxon>
        <taxon>Euteleostomi</taxon>
        <taxon>Actinopterygii</taxon>
        <taxon>Neopterygii</taxon>
        <taxon>Teleostei</taxon>
        <taxon>Osteoglossocephala</taxon>
        <taxon>Osteoglossomorpha</taxon>
        <taxon>Osteoglossiformes</taxon>
        <taxon>Mormyridae</taxon>
        <taxon>Paramormyrops</taxon>
    </lineage>
</organism>
<dbReference type="CTD" id="100331214"/>
<keyword evidence="11" id="KW-1015">Disulfide bond</keyword>
<sequence length="505" mass="56309">MKTRGYQVILLVLCAHFISVTALEEEISDSAFDNFLELIPSLRKERSGSVSARFSLRKPSDPDDDVCYIVTGDPESLKECDFNTTSKTFLVIHGWTVSGLFEGWVGRLVAALYEREPSANVIVVDWLSTAQNHYIVAAHNTKMVGQNIANFINWMEKTTHLSLDHLHLIGYSLGAHVAGFAGNHVSNKIGRITGLDPAGPDFEGAHAHQRLSPDDAHFVDVLHTFNRGSLGLSIGTQQPVGHVDFYPNGGSFQPGCNLRGALEKIAKFGIFAINDAVKCEHERSVHLFIDSLLHKQEASQAYFCGSPDMFERGACLSCRKSRCSTMGYDVGGARQARSATMFTKTRASMPFRVYHYQLKIHFSSNLNCSGVEPTLTVSLHGANGDAKDLHLNINEKIAGNNTHSFLLVTEKDIGELLMIKLKWENRSKWTTSFMLKMVSSWWPGDSTLGSDMEVHKIRVKAGETQKRMVFCLKNPETPGVSQELSFVKCKESWKFHSKRRGLRRQ</sequence>
<dbReference type="PANTHER" id="PTHR11610">
    <property type="entry name" value="LIPASE"/>
    <property type="match status" value="1"/>
</dbReference>
<dbReference type="PANTHER" id="PTHR11610:SF146">
    <property type="entry name" value="LIPOPROTEIN LIPASE-LIKE"/>
    <property type="match status" value="1"/>
</dbReference>
<dbReference type="Pfam" id="PF00151">
    <property type="entry name" value="Lipase"/>
    <property type="match status" value="1"/>
</dbReference>
<evidence type="ECO:0000259" key="18">
    <source>
        <dbReference type="PROSITE" id="PS50095"/>
    </source>
</evidence>
<dbReference type="EC" id="3.1.1.3" evidence="4"/>
<dbReference type="CDD" id="cd01758">
    <property type="entry name" value="PLAT_LPL"/>
    <property type="match status" value="1"/>
</dbReference>
<evidence type="ECO:0000256" key="1">
    <source>
        <dbReference type="ARBA" id="ARBA00001024"/>
    </source>
</evidence>
<comment type="caution">
    <text evidence="15">Lacks conserved residue(s) required for the propagation of feature annotation.</text>
</comment>
<reference evidence="19" key="2">
    <citation type="submission" date="2025-09" db="UniProtKB">
        <authorList>
            <consortium name="Ensembl"/>
        </authorList>
    </citation>
    <scope>IDENTIFICATION</scope>
</reference>
<dbReference type="OrthoDB" id="199913at2759"/>
<feature type="binding site" evidence="14">
    <location>
        <position position="215"/>
    </location>
    <ligand>
        <name>Ca(2+)</name>
        <dbReference type="ChEBI" id="CHEBI:29108"/>
    </ligand>
</feature>
<evidence type="ECO:0000256" key="6">
    <source>
        <dbReference type="ARBA" id="ARBA00022674"/>
    </source>
</evidence>
<dbReference type="InterPro" id="IPR002330">
    <property type="entry name" value="Lipo_Lipase"/>
</dbReference>
<keyword evidence="10" id="KW-0443">Lipid metabolism</keyword>
<evidence type="ECO:0000256" key="5">
    <source>
        <dbReference type="ARBA" id="ARBA00022525"/>
    </source>
</evidence>
<dbReference type="InterPro" id="IPR033906">
    <property type="entry name" value="Lipase_N"/>
</dbReference>
<evidence type="ECO:0000256" key="14">
    <source>
        <dbReference type="PIRSR" id="PIRSR000865-2"/>
    </source>
</evidence>
<dbReference type="GO" id="GO:0005615">
    <property type="term" value="C:extracellular space"/>
    <property type="evidence" value="ECO:0007669"/>
    <property type="project" value="TreeGrafter"/>
</dbReference>
<dbReference type="InterPro" id="IPR001024">
    <property type="entry name" value="PLAT/LH2_dom"/>
</dbReference>
<keyword evidence="14" id="KW-0106">Calcium</keyword>
<dbReference type="Gene3D" id="2.60.60.20">
    <property type="entry name" value="PLAT/LH2 domain"/>
    <property type="match status" value="1"/>
</dbReference>
<feature type="domain" description="PLAT" evidence="18">
    <location>
        <begin position="354"/>
        <end position="490"/>
    </location>
</feature>
<dbReference type="InterPro" id="IPR000734">
    <property type="entry name" value="TAG_lipase"/>
</dbReference>
<evidence type="ECO:0000256" key="11">
    <source>
        <dbReference type="ARBA" id="ARBA00023157"/>
    </source>
</evidence>
<evidence type="ECO:0000313" key="20">
    <source>
        <dbReference type="Proteomes" id="UP000261540"/>
    </source>
</evidence>
<reference evidence="19" key="1">
    <citation type="submission" date="2025-08" db="UniProtKB">
        <authorList>
            <consortium name="Ensembl"/>
        </authorList>
    </citation>
    <scope>IDENTIFICATION</scope>
</reference>
<feature type="active site" description="Charge relay system" evidence="13">
    <location>
        <position position="196"/>
    </location>
</feature>
<feature type="active site" description="Charge relay system" evidence="13">
    <location>
        <position position="281"/>
    </location>
</feature>
<dbReference type="KEGG" id="pki:111860417"/>
<name>A0A3B3SB03_9TELE</name>
<feature type="active site" description="Nucleophile" evidence="13">
    <location>
        <position position="172"/>
    </location>
</feature>
<feature type="chain" id="PRO_5017193282" description="triacylglycerol lipase" evidence="17">
    <location>
        <begin position="23"/>
        <end position="505"/>
    </location>
</feature>
<dbReference type="STRING" id="1676925.ENSPKIP00000027924"/>
<dbReference type="Gene3D" id="3.40.50.1820">
    <property type="entry name" value="alpha/beta hydrolase"/>
    <property type="match status" value="1"/>
</dbReference>
<evidence type="ECO:0000256" key="10">
    <source>
        <dbReference type="ARBA" id="ARBA00023098"/>
    </source>
</evidence>
<keyword evidence="9" id="KW-0442">Lipid degradation</keyword>
<evidence type="ECO:0000256" key="3">
    <source>
        <dbReference type="ARBA" id="ARBA00010701"/>
    </source>
</evidence>
<protein>
    <recommendedName>
        <fullName evidence="4">triacylglycerol lipase</fullName>
        <ecNumber evidence="4">3.1.1.3</ecNumber>
    </recommendedName>
</protein>
<dbReference type="InterPro" id="IPR029058">
    <property type="entry name" value="AB_hydrolase_fold"/>
</dbReference>